<dbReference type="EMBL" id="JACMYH010000011">
    <property type="protein sequence ID" value="MBC2680731.1"/>
    <property type="molecule type" value="Genomic_DNA"/>
</dbReference>
<feature type="transmembrane region" description="Helical" evidence="1">
    <location>
        <begin position="46"/>
        <end position="66"/>
    </location>
</feature>
<dbReference type="AlphaFoldDB" id="A0A7X1KVB6"/>
<gene>
    <name evidence="2" type="ORF">H7993_20270</name>
</gene>
<comment type="caution">
    <text evidence="2">The sequence shown here is derived from an EMBL/GenBank/DDBJ whole genome shotgun (WGS) entry which is preliminary data.</text>
</comment>
<feature type="transmembrane region" description="Helical" evidence="1">
    <location>
        <begin position="118"/>
        <end position="141"/>
    </location>
</feature>
<evidence type="ECO:0000313" key="2">
    <source>
        <dbReference type="EMBL" id="MBC2680731.1"/>
    </source>
</evidence>
<reference evidence="2 3" key="1">
    <citation type="submission" date="2020-08" db="EMBL/GenBank/DDBJ databases">
        <title>Pseudomonas sp. nov.</title>
        <authorList>
            <person name="Gieschler S."/>
            <person name="Fiedler G."/>
            <person name="Brinks E."/>
            <person name="Boehnlein C."/>
            <person name="Franz C.M.A.P."/>
            <person name="Kabisch J."/>
        </authorList>
    </citation>
    <scope>NUCLEOTIDE SEQUENCE [LARGE SCALE GENOMIC DNA]</scope>
    <source>
        <strain evidence="2 3">MBT-2</strain>
    </source>
</reference>
<dbReference type="Proteomes" id="UP000546173">
    <property type="component" value="Unassembled WGS sequence"/>
</dbReference>
<keyword evidence="3" id="KW-1185">Reference proteome</keyword>
<sequence>MQWLKDKYAATSMAHRLYMVSIVLVFLGLLLSRSWGTAALDVTSMIAAGFMIAGFIMWCLPVARWMRKKWHKPLYKTPIVLLHLLALLVATGLSRFAVSEALGLPPQSFDLTVGLLALLFYIPAWMAVVAFLLFLGGLLLLAVTGIAVVVFAAIQMGASFLKIFGVNYSPQFNPAMALFHSGGAIAAGMVLVACYSFFTDSYQPWVLSAIRTTAVIADFHPAPNYPGVRPGERIHPLDNGYTAYAQEQPDHSIVIGVRTQENSAHDQPLANPIPSPGQVMRPLFERLSVPVEPGKAS</sequence>
<dbReference type="RefSeq" id="WP_185795450.1">
    <property type="nucleotide sequence ID" value="NZ_JACMYH010000011.1"/>
</dbReference>
<evidence type="ECO:0000313" key="3">
    <source>
        <dbReference type="Proteomes" id="UP000546173"/>
    </source>
</evidence>
<feature type="transmembrane region" description="Helical" evidence="1">
    <location>
        <begin position="78"/>
        <end position="98"/>
    </location>
</feature>
<keyword evidence="1" id="KW-0812">Transmembrane</keyword>
<proteinExistence type="predicted"/>
<keyword evidence="1" id="KW-0472">Membrane</keyword>
<feature type="transmembrane region" description="Helical" evidence="1">
    <location>
        <begin position="177"/>
        <end position="198"/>
    </location>
</feature>
<organism evidence="2 3">
    <name type="scientific">Pseudomonas baltica</name>
    <dbReference type="NCBI Taxonomy" id="2762576"/>
    <lineage>
        <taxon>Bacteria</taxon>
        <taxon>Pseudomonadati</taxon>
        <taxon>Pseudomonadota</taxon>
        <taxon>Gammaproteobacteria</taxon>
        <taxon>Pseudomonadales</taxon>
        <taxon>Pseudomonadaceae</taxon>
        <taxon>Pseudomonas</taxon>
    </lineage>
</organism>
<protein>
    <submittedName>
        <fullName evidence="2">Uncharacterized protein</fullName>
    </submittedName>
</protein>
<accession>A0A7X1KVB6</accession>
<keyword evidence="1" id="KW-1133">Transmembrane helix</keyword>
<name>A0A7X1KVB6_9PSED</name>
<evidence type="ECO:0000256" key="1">
    <source>
        <dbReference type="SAM" id="Phobius"/>
    </source>
</evidence>